<keyword evidence="1" id="KW-0812">Transmembrane</keyword>
<organism evidence="2 3">
    <name type="scientific">Rosistilla carotiformis</name>
    <dbReference type="NCBI Taxonomy" id="2528017"/>
    <lineage>
        <taxon>Bacteria</taxon>
        <taxon>Pseudomonadati</taxon>
        <taxon>Planctomycetota</taxon>
        <taxon>Planctomycetia</taxon>
        <taxon>Pirellulales</taxon>
        <taxon>Pirellulaceae</taxon>
        <taxon>Rosistilla</taxon>
    </lineage>
</organism>
<evidence type="ECO:0000313" key="3">
    <source>
        <dbReference type="Proteomes" id="UP000315082"/>
    </source>
</evidence>
<feature type="transmembrane region" description="Helical" evidence="1">
    <location>
        <begin position="36"/>
        <end position="56"/>
    </location>
</feature>
<keyword evidence="1" id="KW-0472">Membrane</keyword>
<feature type="transmembrane region" description="Helical" evidence="1">
    <location>
        <begin position="77"/>
        <end position="94"/>
    </location>
</feature>
<dbReference type="Proteomes" id="UP000315082">
    <property type="component" value="Chromosome"/>
</dbReference>
<proteinExistence type="predicted"/>
<accession>A0A518JMN6</accession>
<feature type="transmembrane region" description="Helical" evidence="1">
    <location>
        <begin position="100"/>
        <end position="122"/>
    </location>
</feature>
<dbReference type="KEGG" id="rcf:Poly24_05140"/>
<sequence>MLNSLGKTALVSSTIAPVLGAFAVSAWSNDQLEAMCWYGGLGLVLTAIAGGILWECRHRVEVETLRVKKVKAADKESLAFLVVYLLPLLAKDSSRFNGDLWTAVYVFLVIGVVVAHGNLVTFNPVFVLFQLHFYEVETESGLVATVVSRRILMKQKDEYKVQMIFPFFYFEDKTCWIFMPSLGREP</sequence>
<protein>
    <submittedName>
        <fullName evidence="2">Uncharacterized protein</fullName>
    </submittedName>
</protein>
<evidence type="ECO:0000256" key="1">
    <source>
        <dbReference type="SAM" id="Phobius"/>
    </source>
</evidence>
<dbReference type="EMBL" id="CP036348">
    <property type="protein sequence ID" value="QDV66826.1"/>
    <property type="molecule type" value="Genomic_DNA"/>
</dbReference>
<dbReference type="RefSeq" id="WP_145089976.1">
    <property type="nucleotide sequence ID" value="NZ_CP036348.1"/>
</dbReference>
<reference evidence="2 3" key="1">
    <citation type="submission" date="2019-02" db="EMBL/GenBank/DDBJ databases">
        <title>Deep-cultivation of Planctomycetes and their phenomic and genomic characterization uncovers novel biology.</title>
        <authorList>
            <person name="Wiegand S."/>
            <person name="Jogler M."/>
            <person name="Boedeker C."/>
            <person name="Pinto D."/>
            <person name="Vollmers J."/>
            <person name="Rivas-Marin E."/>
            <person name="Kohn T."/>
            <person name="Peeters S.H."/>
            <person name="Heuer A."/>
            <person name="Rast P."/>
            <person name="Oberbeckmann S."/>
            <person name="Bunk B."/>
            <person name="Jeske O."/>
            <person name="Meyerdierks A."/>
            <person name="Storesund J.E."/>
            <person name="Kallscheuer N."/>
            <person name="Luecker S."/>
            <person name="Lage O.M."/>
            <person name="Pohl T."/>
            <person name="Merkel B.J."/>
            <person name="Hornburger P."/>
            <person name="Mueller R.-W."/>
            <person name="Bruemmer F."/>
            <person name="Labrenz M."/>
            <person name="Spormann A.M."/>
            <person name="Op den Camp H."/>
            <person name="Overmann J."/>
            <person name="Amann R."/>
            <person name="Jetten M.S.M."/>
            <person name="Mascher T."/>
            <person name="Medema M.H."/>
            <person name="Devos D.P."/>
            <person name="Kaster A.-K."/>
            <person name="Ovreas L."/>
            <person name="Rohde M."/>
            <person name="Galperin M.Y."/>
            <person name="Jogler C."/>
        </authorList>
    </citation>
    <scope>NUCLEOTIDE SEQUENCE [LARGE SCALE GENOMIC DNA]</scope>
    <source>
        <strain evidence="2 3">Poly24</strain>
    </source>
</reference>
<keyword evidence="3" id="KW-1185">Reference proteome</keyword>
<dbReference type="OrthoDB" id="6998690at2"/>
<keyword evidence="1" id="KW-1133">Transmembrane helix</keyword>
<name>A0A518JMN6_9BACT</name>
<dbReference type="AlphaFoldDB" id="A0A518JMN6"/>
<evidence type="ECO:0000313" key="2">
    <source>
        <dbReference type="EMBL" id="QDV66826.1"/>
    </source>
</evidence>
<gene>
    <name evidence="2" type="ORF">Poly24_05140</name>
</gene>